<dbReference type="InterPro" id="IPR003594">
    <property type="entry name" value="HATPase_dom"/>
</dbReference>
<evidence type="ECO:0000259" key="20">
    <source>
        <dbReference type="PROSITE" id="PS50112"/>
    </source>
</evidence>
<keyword evidence="6" id="KW-0808">Transferase</keyword>
<evidence type="ECO:0000256" key="17">
    <source>
        <dbReference type="SAM" id="MobiDB-lite"/>
    </source>
</evidence>
<dbReference type="InterPro" id="IPR005467">
    <property type="entry name" value="His_kinase_dom"/>
</dbReference>
<dbReference type="PROSITE" id="PS50113">
    <property type="entry name" value="PAC"/>
    <property type="match status" value="1"/>
</dbReference>
<evidence type="ECO:0000256" key="10">
    <source>
        <dbReference type="ARBA" id="ARBA00022840"/>
    </source>
</evidence>
<proteinExistence type="predicted"/>
<dbReference type="SUPFAM" id="SSF52172">
    <property type="entry name" value="CheY-like"/>
    <property type="match status" value="1"/>
</dbReference>
<dbReference type="InterPro" id="IPR013655">
    <property type="entry name" value="PAS_fold_3"/>
</dbReference>
<evidence type="ECO:0000256" key="13">
    <source>
        <dbReference type="ARBA" id="ARBA00023136"/>
    </source>
</evidence>
<feature type="transmembrane region" description="Helical" evidence="16">
    <location>
        <begin position="229"/>
        <end position="253"/>
    </location>
</feature>
<evidence type="ECO:0000256" key="3">
    <source>
        <dbReference type="ARBA" id="ARBA00012438"/>
    </source>
</evidence>
<keyword evidence="9" id="KW-0418">Kinase</keyword>
<feature type="transmembrane region" description="Helical" evidence="16">
    <location>
        <begin position="121"/>
        <end position="142"/>
    </location>
</feature>
<comment type="catalytic activity">
    <reaction evidence="1">
        <text>ATP + protein L-histidine = ADP + protein N-phospho-L-histidine.</text>
        <dbReference type="EC" id="2.7.13.3"/>
    </reaction>
</comment>
<feature type="domain" description="PAS" evidence="20">
    <location>
        <begin position="265"/>
        <end position="335"/>
    </location>
</feature>
<dbReference type="SMART" id="SM00086">
    <property type="entry name" value="PAC"/>
    <property type="match status" value="2"/>
</dbReference>
<dbReference type="EC" id="2.7.13.3" evidence="3"/>
<dbReference type="InterPro" id="IPR003661">
    <property type="entry name" value="HisK_dim/P_dom"/>
</dbReference>
<dbReference type="Pfam" id="PF13426">
    <property type="entry name" value="PAS_9"/>
    <property type="match status" value="1"/>
</dbReference>
<dbReference type="PROSITE" id="PS50110">
    <property type="entry name" value="RESPONSE_REGULATORY"/>
    <property type="match status" value="1"/>
</dbReference>
<keyword evidence="8" id="KW-0547">Nucleotide-binding</keyword>
<evidence type="ECO:0000256" key="14">
    <source>
        <dbReference type="PROSITE-ProRule" id="PRU00110"/>
    </source>
</evidence>
<evidence type="ECO:0000259" key="18">
    <source>
        <dbReference type="PROSITE" id="PS50109"/>
    </source>
</evidence>
<dbReference type="RefSeq" id="WP_170202500.1">
    <property type="nucleotide sequence ID" value="NZ_CP051685.1"/>
</dbReference>
<keyword evidence="5 15" id="KW-0597">Phosphoprotein</keyword>
<dbReference type="GO" id="GO:0005886">
    <property type="term" value="C:plasma membrane"/>
    <property type="evidence" value="ECO:0007669"/>
    <property type="project" value="UniProtKB-SubCell"/>
</dbReference>
<dbReference type="PROSITE" id="PS50894">
    <property type="entry name" value="HPT"/>
    <property type="match status" value="1"/>
</dbReference>
<evidence type="ECO:0000256" key="8">
    <source>
        <dbReference type="ARBA" id="ARBA00022741"/>
    </source>
</evidence>
<dbReference type="SUPFAM" id="SSF55785">
    <property type="entry name" value="PYP-like sensor domain (PAS domain)"/>
    <property type="match status" value="2"/>
</dbReference>
<dbReference type="AlphaFoldDB" id="A0A7Z2VWL7"/>
<dbReference type="PANTHER" id="PTHR45339:SF1">
    <property type="entry name" value="HYBRID SIGNAL TRANSDUCTION HISTIDINE KINASE J"/>
    <property type="match status" value="1"/>
</dbReference>
<dbReference type="InterPro" id="IPR001789">
    <property type="entry name" value="Sig_transdc_resp-reg_receiver"/>
</dbReference>
<dbReference type="Pfam" id="PF02518">
    <property type="entry name" value="HATPase_c"/>
    <property type="match status" value="1"/>
</dbReference>
<dbReference type="CDD" id="cd16922">
    <property type="entry name" value="HATPase_EvgS-ArcB-TorS-like"/>
    <property type="match status" value="1"/>
</dbReference>
<dbReference type="NCBIfam" id="TIGR00229">
    <property type="entry name" value="sensory_box"/>
    <property type="match status" value="2"/>
</dbReference>
<accession>A0A7Z2VWL7</accession>
<evidence type="ECO:0000259" key="19">
    <source>
        <dbReference type="PROSITE" id="PS50110"/>
    </source>
</evidence>
<dbReference type="SUPFAM" id="SSF47384">
    <property type="entry name" value="Homodimeric domain of signal transducing histidine kinase"/>
    <property type="match status" value="1"/>
</dbReference>
<dbReference type="FunFam" id="3.30.565.10:FF:000078">
    <property type="entry name" value="Two-component sensor histidine kinase"/>
    <property type="match status" value="1"/>
</dbReference>
<feature type="transmembrane region" description="Helical" evidence="16">
    <location>
        <begin position="56"/>
        <end position="79"/>
    </location>
</feature>
<dbReference type="Pfam" id="PF00512">
    <property type="entry name" value="HisKA"/>
    <property type="match status" value="1"/>
</dbReference>
<dbReference type="PANTHER" id="PTHR45339">
    <property type="entry name" value="HYBRID SIGNAL TRANSDUCTION HISTIDINE KINASE J"/>
    <property type="match status" value="1"/>
</dbReference>
<dbReference type="InterPro" id="IPR000700">
    <property type="entry name" value="PAS-assoc_C"/>
</dbReference>
<dbReference type="SMART" id="SM00448">
    <property type="entry name" value="REC"/>
    <property type="match status" value="1"/>
</dbReference>
<dbReference type="Gene3D" id="3.30.565.10">
    <property type="entry name" value="Histidine kinase-like ATPase, C-terminal domain"/>
    <property type="match status" value="1"/>
</dbReference>
<keyword evidence="4" id="KW-1003">Cell membrane</keyword>
<dbReference type="Proteomes" id="UP000502415">
    <property type="component" value="Chromosome"/>
</dbReference>
<keyword evidence="7 16" id="KW-0812">Transmembrane</keyword>
<feature type="transmembrane region" description="Helical" evidence="16">
    <location>
        <begin position="91"/>
        <end position="112"/>
    </location>
</feature>
<evidence type="ECO:0000259" key="23">
    <source>
        <dbReference type="PROSITE" id="PS50924"/>
    </source>
</evidence>
<feature type="modified residue" description="4-aspartylphosphate" evidence="15">
    <location>
        <position position="826"/>
    </location>
</feature>
<dbReference type="InterPro" id="IPR011006">
    <property type="entry name" value="CheY-like_superfamily"/>
</dbReference>
<evidence type="ECO:0000256" key="2">
    <source>
        <dbReference type="ARBA" id="ARBA00004651"/>
    </source>
</evidence>
<dbReference type="PRINTS" id="PR00344">
    <property type="entry name" value="BCTRLSENSOR"/>
</dbReference>
<dbReference type="InterPro" id="IPR001610">
    <property type="entry name" value="PAC"/>
</dbReference>
<keyword evidence="13 16" id="KW-0472">Membrane</keyword>
<dbReference type="InterPro" id="IPR036641">
    <property type="entry name" value="HPT_dom_sf"/>
</dbReference>
<evidence type="ECO:0000256" key="7">
    <source>
        <dbReference type="ARBA" id="ARBA00022692"/>
    </source>
</evidence>
<dbReference type="Gene3D" id="3.30.450.20">
    <property type="entry name" value="PAS domain"/>
    <property type="match status" value="2"/>
</dbReference>
<feature type="region of interest" description="Disordered" evidence="17">
    <location>
        <begin position="1040"/>
        <end position="1069"/>
    </location>
</feature>
<feature type="domain" description="MHYT" evidence="23">
    <location>
        <begin position="21"/>
        <end position="215"/>
    </location>
</feature>
<evidence type="ECO:0000256" key="12">
    <source>
        <dbReference type="ARBA" id="ARBA00023012"/>
    </source>
</evidence>
<evidence type="ECO:0000259" key="22">
    <source>
        <dbReference type="PROSITE" id="PS50894"/>
    </source>
</evidence>
<evidence type="ECO:0000313" key="25">
    <source>
        <dbReference type="Proteomes" id="UP000502415"/>
    </source>
</evidence>
<evidence type="ECO:0000256" key="4">
    <source>
        <dbReference type="ARBA" id="ARBA00022475"/>
    </source>
</evidence>
<dbReference type="SMART" id="SM00387">
    <property type="entry name" value="HATPase_c"/>
    <property type="match status" value="1"/>
</dbReference>
<feature type="domain" description="HPt" evidence="22">
    <location>
        <begin position="928"/>
        <end position="1025"/>
    </location>
</feature>
<dbReference type="InterPro" id="IPR004358">
    <property type="entry name" value="Sig_transdc_His_kin-like_C"/>
</dbReference>
<feature type="modified residue" description="Phosphohistidine" evidence="14">
    <location>
        <position position="967"/>
    </location>
</feature>
<feature type="compositionally biased region" description="Low complexity" evidence="17">
    <location>
        <begin position="1040"/>
        <end position="1053"/>
    </location>
</feature>
<dbReference type="Gene3D" id="1.20.120.160">
    <property type="entry name" value="HPT domain"/>
    <property type="match status" value="1"/>
</dbReference>
<dbReference type="KEGG" id="mfy:HH212_10930"/>
<gene>
    <name evidence="24" type="ORF">HH212_10930</name>
</gene>
<sequence>MPLFDLFTVPADASLLSYGTYSPQLVALSVLVAIFASWMALQVAGQAAANRSQRWIVLGTGSLALGAGVWAMHFIGMLAFDLCTEVDYDPITTIISALPSIGASLVALSMIARERLGARDLVIGGTLVGAGIGAMHYAGMAGMRMGLGLRYDPLMFGLSIVVAVVLATIALWVRFGLSSLSHRLSEGRRLLLASIVMGCAIAGMHYTGMAAARFVGHAAPSTHLTIGSTFLAVTISLITVIFTGVVLAANGLLRYRQLFRELSRNEAWMRALLTTTVDGVITIDQDGSIHEFNASAERIYGWTRAEIVGKNIRMLIGDEEASEQGGLLRSLKTGEITHCARSADVTGRHKDGSIVPIRRAVGHARLGGKDLFVCFITDISERRTMEQQLRASERQFRSLIGNIPGISYRCLVEEDHKLAFISDAVERVTGYPSADFMGDRPLRRFDNLIHVADRARTETAYAEALRDDRPYLVEYRLQHADGSTRWLWENGTGVRDDNGELRWMDGVVLDITERRQMEEALREAKEKAEQAASARASFVANMSHEIRTPMNSILGFTDVLLDGELSDDQRRHLDTVRRAGRSLLRLLNEILDTAKLEKGAVELEQNDYNLLSLIDELTSTLSANAHAKGLQLDVHYDPALPTALRGDELRLRQVLTNLLDNAVKFTAEGSVTLSAGLQDGQLHFAVRDTGIGIAPERLQAIFEPFTQADASMTRRFGGTGLGTTICKQLVELMKGSIHAESVPGQGTTFHVLLPLVPARHAPQQARVRTAAVLPPLRVLAADDVAQNLELLQLLLTRRGHTVTVAGDGAQVVELAGRGDFDLVLMDFHMPLIDGLSATRLIRAQAAGAGRPRVPVIAMTASVLDEHRRASVDAGMDGFASKPVDWYQLSHEIARVLGLAHGMTTAPALPARVRQVLNRHAGLQRWSGNEAAYLQALAQFRGQHAGLAQALATHATRADYRSLYMLSHKARGVAANLGLELLADELAALEGMIDADSGKLYPGADARLYAGLQALCPQLAKALGALRDAVPAPLRATAAAAPADGSAAAPDRSANPAPEPAPDLARARRAGETLREALRRGALGDVPLAELTDALGGHALAARVAQVHAALSNFEFDMALQQLDTVLGAIDAHEQEMTA</sequence>
<dbReference type="Pfam" id="PF08447">
    <property type="entry name" value="PAS_3"/>
    <property type="match status" value="1"/>
</dbReference>
<dbReference type="GO" id="GO:0000155">
    <property type="term" value="F:phosphorelay sensor kinase activity"/>
    <property type="evidence" value="ECO:0007669"/>
    <property type="project" value="InterPro"/>
</dbReference>
<feature type="domain" description="Response regulatory" evidence="19">
    <location>
        <begin position="777"/>
        <end position="896"/>
    </location>
</feature>
<feature type="domain" description="PAS" evidence="20">
    <location>
        <begin position="411"/>
        <end position="468"/>
    </location>
</feature>
<name>A0A7Z2VWL7_9BURK</name>
<evidence type="ECO:0000256" key="5">
    <source>
        <dbReference type="ARBA" id="ARBA00022553"/>
    </source>
</evidence>
<dbReference type="CDD" id="cd17546">
    <property type="entry name" value="REC_hyHK_CKI1_RcsC-like"/>
    <property type="match status" value="1"/>
</dbReference>
<dbReference type="InterPro" id="IPR035965">
    <property type="entry name" value="PAS-like_dom_sf"/>
</dbReference>
<evidence type="ECO:0000256" key="16">
    <source>
        <dbReference type="PROSITE-ProRule" id="PRU00244"/>
    </source>
</evidence>
<evidence type="ECO:0000256" key="15">
    <source>
        <dbReference type="PROSITE-ProRule" id="PRU00169"/>
    </source>
</evidence>
<comment type="subcellular location">
    <subcellularLocation>
        <location evidence="2">Cell membrane</location>
        <topology evidence="2">Multi-pass membrane protein</topology>
    </subcellularLocation>
</comment>
<keyword evidence="10" id="KW-0067">ATP-binding</keyword>
<dbReference type="SUPFAM" id="SSF55874">
    <property type="entry name" value="ATPase domain of HSP90 chaperone/DNA topoisomerase II/histidine kinase"/>
    <property type="match status" value="1"/>
</dbReference>
<feature type="transmembrane region" description="Helical" evidence="16">
    <location>
        <begin position="154"/>
        <end position="177"/>
    </location>
</feature>
<evidence type="ECO:0000256" key="9">
    <source>
        <dbReference type="ARBA" id="ARBA00022777"/>
    </source>
</evidence>
<dbReference type="GO" id="GO:0005524">
    <property type="term" value="F:ATP binding"/>
    <property type="evidence" value="ECO:0007669"/>
    <property type="project" value="UniProtKB-KW"/>
</dbReference>
<dbReference type="EMBL" id="CP051685">
    <property type="protein sequence ID" value="QJE00468.1"/>
    <property type="molecule type" value="Genomic_DNA"/>
</dbReference>
<dbReference type="InterPro" id="IPR000014">
    <property type="entry name" value="PAS"/>
</dbReference>
<dbReference type="Gene3D" id="1.10.287.130">
    <property type="match status" value="1"/>
</dbReference>
<feature type="domain" description="PAC" evidence="21">
    <location>
        <begin position="471"/>
        <end position="523"/>
    </location>
</feature>
<feature type="domain" description="Histidine kinase" evidence="18">
    <location>
        <begin position="541"/>
        <end position="757"/>
    </location>
</feature>
<dbReference type="FunFam" id="1.10.287.130:FF:000004">
    <property type="entry name" value="Ethylene receptor 1"/>
    <property type="match status" value="1"/>
</dbReference>
<feature type="transmembrane region" description="Helical" evidence="16">
    <location>
        <begin position="25"/>
        <end position="44"/>
    </location>
</feature>
<evidence type="ECO:0000313" key="24">
    <source>
        <dbReference type="EMBL" id="QJE00468.1"/>
    </source>
</evidence>
<dbReference type="SUPFAM" id="SSF47226">
    <property type="entry name" value="Histidine-containing phosphotransfer domain, HPT domain"/>
    <property type="match status" value="1"/>
</dbReference>
<keyword evidence="12" id="KW-0902">Two-component regulatory system</keyword>
<evidence type="ECO:0000256" key="6">
    <source>
        <dbReference type="ARBA" id="ARBA00022679"/>
    </source>
</evidence>
<keyword evidence="11 16" id="KW-1133">Transmembrane helix</keyword>
<dbReference type="InterPro" id="IPR005330">
    <property type="entry name" value="MHYT_dom"/>
</dbReference>
<dbReference type="SMART" id="SM00388">
    <property type="entry name" value="HisKA"/>
    <property type="match status" value="1"/>
</dbReference>
<evidence type="ECO:0000259" key="21">
    <source>
        <dbReference type="PROSITE" id="PS50113"/>
    </source>
</evidence>
<keyword evidence="25" id="KW-1185">Reference proteome</keyword>
<dbReference type="CDD" id="cd00130">
    <property type="entry name" value="PAS"/>
    <property type="match status" value="2"/>
</dbReference>
<dbReference type="Pfam" id="PF00072">
    <property type="entry name" value="Response_reg"/>
    <property type="match status" value="1"/>
</dbReference>
<dbReference type="InterPro" id="IPR008207">
    <property type="entry name" value="Sig_transdc_His_kin_Hpt_dom"/>
</dbReference>
<dbReference type="PROSITE" id="PS50924">
    <property type="entry name" value="MHYT"/>
    <property type="match status" value="1"/>
</dbReference>
<dbReference type="Gene3D" id="3.40.50.2300">
    <property type="match status" value="1"/>
</dbReference>
<dbReference type="PROSITE" id="PS50112">
    <property type="entry name" value="PAS"/>
    <property type="match status" value="2"/>
</dbReference>
<organism evidence="24 25">
    <name type="scientific">Massilia forsythiae</name>
    <dbReference type="NCBI Taxonomy" id="2728020"/>
    <lineage>
        <taxon>Bacteria</taxon>
        <taxon>Pseudomonadati</taxon>
        <taxon>Pseudomonadota</taxon>
        <taxon>Betaproteobacteria</taxon>
        <taxon>Burkholderiales</taxon>
        <taxon>Oxalobacteraceae</taxon>
        <taxon>Telluria group</taxon>
        <taxon>Massilia</taxon>
    </lineage>
</organism>
<evidence type="ECO:0000256" key="11">
    <source>
        <dbReference type="ARBA" id="ARBA00022989"/>
    </source>
</evidence>
<evidence type="ECO:0000256" key="1">
    <source>
        <dbReference type="ARBA" id="ARBA00000085"/>
    </source>
</evidence>
<dbReference type="InterPro" id="IPR036097">
    <property type="entry name" value="HisK_dim/P_sf"/>
</dbReference>
<dbReference type="CDD" id="cd00082">
    <property type="entry name" value="HisKA"/>
    <property type="match status" value="1"/>
</dbReference>
<reference evidence="24 25" key="1">
    <citation type="submission" date="2020-04" db="EMBL/GenBank/DDBJ databases">
        <title>Genome sequencing of novel species.</title>
        <authorList>
            <person name="Heo J."/>
            <person name="Kim S.-J."/>
            <person name="Kim J.-S."/>
            <person name="Hong S.-B."/>
            <person name="Kwon S.-W."/>
        </authorList>
    </citation>
    <scope>NUCLEOTIDE SEQUENCE [LARGE SCALE GENOMIC DNA]</scope>
    <source>
        <strain evidence="24 25">GN2-R2</strain>
    </source>
</reference>
<dbReference type="Pfam" id="PF03707">
    <property type="entry name" value="MHYT"/>
    <property type="match status" value="3"/>
</dbReference>
<feature type="transmembrane region" description="Helical" evidence="16">
    <location>
        <begin position="189"/>
        <end position="209"/>
    </location>
</feature>
<protein>
    <recommendedName>
        <fullName evidence="3">histidine kinase</fullName>
        <ecNumber evidence="3">2.7.13.3</ecNumber>
    </recommendedName>
</protein>
<dbReference type="PROSITE" id="PS50109">
    <property type="entry name" value="HIS_KIN"/>
    <property type="match status" value="1"/>
</dbReference>
<dbReference type="InterPro" id="IPR036890">
    <property type="entry name" value="HATPase_C_sf"/>
</dbReference>
<dbReference type="SMART" id="SM00091">
    <property type="entry name" value="PAS"/>
    <property type="match status" value="2"/>
</dbReference>